<keyword evidence="3" id="KW-0064">Aspartyl protease</keyword>
<dbReference type="EMBL" id="CP017781">
    <property type="protein sequence ID" value="AOZ70910.1"/>
    <property type="molecule type" value="Genomic_DNA"/>
</dbReference>
<evidence type="ECO:0000313" key="5">
    <source>
        <dbReference type="EMBL" id="AOZ70910.1"/>
    </source>
</evidence>
<evidence type="ECO:0000256" key="2">
    <source>
        <dbReference type="ARBA" id="ARBA00022670"/>
    </source>
</evidence>
<organism evidence="5 6">
    <name type="scientific">Rhodobacter xanthinilyticus</name>
    <dbReference type="NCBI Taxonomy" id="1850250"/>
    <lineage>
        <taxon>Bacteria</taxon>
        <taxon>Pseudomonadati</taxon>
        <taxon>Pseudomonadota</taxon>
        <taxon>Alphaproteobacteria</taxon>
        <taxon>Rhodobacterales</taxon>
        <taxon>Rhodobacter group</taxon>
        <taxon>Rhodobacter</taxon>
    </lineage>
</organism>
<evidence type="ECO:0000256" key="1">
    <source>
        <dbReference type="ARBA" id="ARBA00006814"/>
    </source>
</evidence>
<gene>
    <name evidence="5" type="ORF">LPB142_05725</name>
</gene>
<dbReference type="GO" id="GO:0008047">
    <property type="term" value="F:enzyme activator activity"/>
    <property type="evidence" value="ECO:0007669"/>
    <property type="project" value="InterPro"/>
</dbReference>
<dbReference type="GO" id="GO:0004190">
    <property type="term" value="F:aspartic-type endopeptidase activity"/>
    <property type="evidence" value="ECO:0007669"/>
    <property type="project" value="UniProtKB-KW"/>
</dbReference>
<sequence>MRILALGVGNTLLTDEAAGPLAVTLFEGSHGAALGVTCLDVGTLGFPLAAEIGAADALIVFDAARFGTMPGTVRALEGAEMDHFVRSGSLSVHEVGLRDLMDMARLSEDLPRYRALVGIEPGEIGWGLEPSADVAAAIPQAVEIAAEIVARWRAEAPEAAA</sequence>
<dbReference type="STRING" id="1850250.LPB142_05725"/>
<evidence type="ECO:0000256" key="3">
    <source>
        <dbReference type="ARBA" id="ARBA00022750"/>
    </source>
</evidence>
<dbReference type="PRINTS" id="PR00446">
    <property type="entry name" value="HYDRGNUPTAKE"/>
</dbReference>
<dbReference type="Gene3D" id="3.40.50.1450">
    <property type="entry name" value="HybD-like"/>
    <property type="match status" value="1"/>
</dbReference>
<name>A0A1D9MGM4_9RHOB</name>
<evidence type="ECO:0008006" key="7">
    <source>
        <dbReference type="Google" id="ProtNLM"/>
    </source>
</evidence>
<dbReference type="InterPro" id="IPR000671">
    <property type="entry name" value="Peptidase_A31"/>
</dbReference>
<comment type="similarity">
    <text evidence="1">Belongs to the peptidase A31 family.</text>
</comment>
<keyword evidence="2" id="KW-0645">Protease</keyword>
<keyword evidence="4" id="KW-0378">Hydrolase</keyword>
<dbReference type="NCBIfam" id="TIGR00072">
    <property type="entry name" value="hydrog_prot"/>
    <property type="match status" value="1"/>
</dbReference>
<accession>A0A1D9MGM4</accession>
<evidence type="ECO:0000313" key="6">
    <source>
        <dbReference type="Proteomes" id="UP000176562"/>
    </source>
</evidence>
<proteinExistence type="inferred from homology"/>
<dbReference type="GO" id="GO:0016485">
    <property type="term" value="P:protein processing"/>
    <property type="evidence" value="ECO:0007669"/>
    <property type="project" value="TreeGrafter"/>
</dbReference>
<keyword evidence="6" id="KW-1185">Reference proteome</keyword>
<reference evidence="5 6" key="1">
    <citation type="submission" date="2016-10" db="EMBL/GenBank/DDBJ databases">
        <title>Rhodobacter sp. LPB0142, isolated from sea water.</title>
        <authorList>
            <person name="Kim E."/>
            <person name="Yi H."/>
        </authorList>
    </citation>
    <scope>NUCLEOTIDE SEQUENCE [LARGE SCALE GENOMIC DNA]</scope>
    <source>
        <strain evidence="5 6">LPB0142</strain>
    </source>
</reference>
<dbReference type="InterPro" id="IPR023430">
    <property type="entry name" value="Pept_HybD-like_dom_sf"/>
</dbReference>
<dbReference type="AlphaFoldDB" id="A0A1D9MGM4"/>
<evidence type="ECO:0000256" key="4">
    <source>
        <dbReference type="ARBA" id="ARBA00022801"/>
    </source>
</evidence>
<protein>
    <recommendedName>
        <fullName evidence="7">Peptidase M52</fullName>
    </recommendedName>
</protein>
<dbReference type="SUPFAM" id="SSF53163">
    <property type="entry name" value="HybD-like"/>
    <property type="match status" value="1"/>
</dbReference>
<dbReference type="Proteomes" id="UP000176562">
    <property type="component" value="Chromosome"/>
</dbReference>
<dbReference type="KEGG" id="rhp:LPB142_05725"/>
<dbReference type="PANTHER" id="PTHR30302">
    <property type="entry name" value="HYDROGENASE 1 MATURATION PROTEASE"/>
    <property type="match status" value="1"/>
</dbReference>
<dbReference type="Pfam" id="PF01750">
    <property type="entry name" value="HycI"/>
    <property type="match status" value="1"/>
</dbReference>
<dbReference type="PANTHER" id="PTHR30302:SF1">
    <property type="entry name" value="HYDROGENASE 2 MATURATION PROTEASE"/>
    <property type="match status" value="1"/>
</dbReference>